<name>A0AAV8VT21_9CUCU</name>
<feature type="chain" id="PRO_5043956234" evidence="1">
    <location>
        <begin position="19"/>
        <end position="77"/>
    </location>
</feature>
<accession>A0AAV8VT21</accession>
<dbReference type="SUPFAM" id="SSF57095">
    <property type="entry name" value="Scorpion toxin-like"/>
    <property type="match status" value="1"/>
</dbReference>
<comment type="caution">
    <text evidence="2">The sequence shown here is derived from an EMBL/GenBank/DDBJ whole genome shotgun (WGS) entry which is preliminary data.</text>
</comment>
<gene>
    <name evidence="2" type="ORF">NQ315_012679</name>
</gene>
<organism evidence="2 3">
    <name type="scientific">Exocentrus adspersus</name>
    <dbReference type="NCBI Taxonomy" id="1586481"/>
    <lineage>
        <taxon>Eukaryota</taxon>
        <taxon>Metazoa</taxon>
        <taxon>Ecdysozoa</taxon>
        <taxon>Arthropoda</taxon>
        <taxon>Hexapoda</taxon>
        <taxon>Insecta</taxon>
        <taxon>Pterygota</taxon>
        <taxon>Neoptera</taxon>
        <taxon>Endopterygota</taxon>
        <taxon>Coleoptera</taxon>
        <taxon>Polyphaga</taxon>
        <taxon>Cucujiformia</taxon>
        <taxon>Chrysomeloidea</taxon>
        <taxon>Cerambycidae</taxon>
        <taxon>Lamiinae</taxon>
        <taxon>Acanthocinini</taxon>
        <taxon>Exocentrus</taxon>
    </lineage>
</organism>
<dbReference type="PROSITE" id="PS51257">
    <property type="entry name" value="PROKAR_LIPOPROTEIN"/>
    <property type="match status" value="1"/>
</dbReference>
<dbReference type="InterPro" id="IPR036574">
    <property type="entry name" value="Scorpion_toxin-like_sf"/>
</dbReference>
<dbReference type="AlphaFoldDB" id="A0AAV8VT21"/>
<dbReference type="GO" id="GO:0051707">
    <property type="term" value="P:response to other organism"/>
    <property type="evidence" value="ECO:0007669"/>
    <property type="project" value="UniProtKB-ARBA"/>
</dbReference>
<protein>
    <submittedName>
        <fullName evidence="2">Uncharacterized protein</fullName>
    </submittedName>
</protein>
<reference evidence="2 3" key="1">
    <citation type="journal article" date="2023" name="Insect Mol. Biol.">
        <title>Genome sequencing provides insights into the evolution of gene families encoding plant cell wall-degrading enzymes in longhorned beetles.</title>
        <authorList>
            <person name="Shin N.R."/>
            <person name="Okamura Y."/>
            <person name="Kirsch R."/>
            <person name="Pauchet Y."/>
        </authorList>
    </citation>
    <scope>NUCLEOTIDE SEQUENCE [LARGE SCALE GENOMIC DNA]</scope>
    <source>
        <strain evidence="2">EAD_L_NR</strain>
    </source>
</reference>
<evidence type="ECO:0000313" key="3">
    <source>
        <dbReference type="Proteomes" id="UP001159042"/>
    </source>
</evidence>
<keyword evidence="3" id="KW-1185">Reference proteome</keyword>
<evidence type="ECO:0000256" key="1">
    <source>
        <dbReference type="SAM" id="SignalP"/>
    </source>
</evidence>
<feature type="signal peptide" evidence="1">
    <location>
        <begin position="1"/>
        <end position="18"/>
    </location>
</feature>
<proteinExistence type="predicted"/>
<dbReference type="EMBL" id="JANEYG010000035">
    <property type="protein sequence ID" value="KAJ8917187.1"/>
    <property type="molecule type" value="Genomic_DNA"/>
</dbReference>
<keyword evidence="1" id="KW-0732">Signal</keyword>
<evidence type="ECO:0000313" key="2">
    <source>
        <dbReference type="EMBL" id="KAJ8917187.1"/>
    </source>
</evidence>
<sequence>MKAAVAVLLFALVAMACCQAPAATGGDLTPDQVVEKLTGIYGEGACIPLGCKRSCWAAGHKSGYCLNNACTCVVAAV</sequence>
<dbReference type="Proteomes" id="UP001159042">
    <property type="component" value="Unassembled WGS sequence"/>
</dbReference>